<proteinExistence type="predicted"/>
<evidence type="ECO:0000256" key="2">
    <source>
        <dbReference type="SAM" id="Phobius"/>
    </source>
</evidence>
<dbReference type="AlphaFoldDB" id="A0A0B1TUM6"/>
<evidence type="ECO:0000256" key="1">
    <source>
        <dbReference type="SAM" id="MobiDB-lite"/>
    </source>
</evidence>
<keyword evidence="4" id="KW-1185">Reference proteome</keyword>
<evidence type="ECO:0000313" key="4">
    <source>
        <dbReference type="Proteomes" id="UP000053660"/>
    </source>
</evidence>
<accession>A0A0B1TUM6</accession>
<feature type="compositionally biased region" description="Basic and acidic residues" evidence="1">
    <location>
        <begin position="8"/>
        <end position="22"/>
    </location>
</feature>
<keyword evidence="2" id="KW-1133">Transmembrane helix</keyword>
<sequence length="170" mass="19320">MDDETEKEMEQDGVRPVKINEDKIDEEDDSATEKEMEQDGVRPVKINEDKIDEEDDSAGETDELLDRKAQHIDIVAIAVRKKGTSEDSNEEDGYESSSNYSSVCHTLGLYIYALCFLVLAAVILKRCFKPVYSVPVMNLTEEQCAMIHRCAHQMKNSKDIAIYENDMAYV</sequence>
<feature type="compositionally biased region" description="Basic and acidic residues" evidence="1">
    <location>
        <begin position="31"/>
        <end position="49"/>
    </location>
</feature>
<name>A0A0B1TUM6_OESDE</name>
<feature type="compositionally biased region" description="Acidic residues" evidence="1">
    <location>
        <begin position="50"/>
        <end position="63"/>
    </location>
</feature>
<dbReference type="Proteomes" id="UP000053660">
    <property type="component" value="Unassembled WGS sequence"/>
</dbReference>
<gene>
    <name evidence="3" type="ORF">OESDEN_00125</name>
</gene>
<reference evidence="3 4" key="1">
    <citation type="submission" date="2014-03" db="EMBL/GenBank/DDBJ databases">
        <title>Draft genome of the hookworm Oesophagostomum dentatum.</title>
        <authorList>
            <person name="Mitreva M."/>
        </authorList>
    </citation>
    <scope>NUCLEOTIDE SEQUENCE [LARGE SCALE GENOMIC DNA]</scope>
    <source>
        <strain evidence="3 4">OD-Hann</strain>
    </source>
</reference>
<organism evidence="3 4">
    <name type="scientific">Oesophagostomum dentatum</name>
    <name type="common">Nodular worm</name>
    <dbReference type="NCBI Taxonomy" id="61180"/>
    <lineage>
        <taxon>Eukaryota</taxon>
        <taxon>Metazoa</taxon>
        <taxon>Ecdysozoa</taxon>
        <taxon>Nematoda</taxon>
        <taxon>Chromadorea</taxon>
        <taxon>Rhabditida</taxon>
        <taxon>Rhabditina</taxon>
        <taxon>Rhabditomorpha</taxon>
        <taxon>Strongyloidea</taxon>
        <taxon>Strongylidae</taxon>
        <taxon>Oesophagostomum</taxon>
    </lineage>
</organism>
<keyword evidence="2" id="KW-0812">Transmembrane</keyword>
<evidence type="ECO:0000313" key="3">
    <source>
        <dbReference type="EMBL" id="KHJ99851.1"/>
    </source>
</evidence>
<feature type="region of interest" description="Disordered" evidence="1">
    <location>
        <begin position="1"/>
        <end position="65"/>
    </location>
</feature>
<keyword evidence="2" id="KW-0472">Membrane</keyword>
<dbReference type="EMBL" id="KN549202">
    <property type="protein sequence ID" value="KHJ99851.1"/>
    <property type="molecule type" value="Genomic_DNA"/>
</dbReference>
<protein>
    <submittedName>
        <fullName evidence="3">Uncharacterized protein</fullName>
    </submittedName>
</protein>
<feature type="transmembrane region" description="Helical" evidence="2">
    <location>
        <begin position="107"/>
        <end position="124"/>
    </location>
</feature>
<dbReference type="OrthoDB" id="5874383at2759"/>